<feature type="region of interest" description="Disordered" evidence="3">
    <location>
        <begin position="536"/>
        <end position="559"/>
    </location>
</feature>
<dbReference type="InterPro" id="IPR051808">
    <property type="entry name" value="Type_IV_pilus_biogenesis"/>
</dbReference>
<proteinExistence type="inferred from homology"/>
<dbReference type="Proteomes" id="UP000464378">
    <property type="component" value="Chromosome"/>
</dbReference>
<name>A0A6C2YTD3_9BACT</name>
<sequence>MDWIGWWGKEAMVFQATTRRWRNLAFGLALLPGVAGLTGTASGQAPVIQPGQPTGVQPSTGMDRNGTAKPTSRDPRVLLRYGRDALAANRIEEAQDYARQAEAAGRTTRWGLFEDTPSKLLDAVSKAKSDRDRDEAKKLVIEARKLIETNTPDANARMANLEKAQQMAYKADRLHGPYSVFDVGDRPSRLISDIEAAKVKVRPLVKNTTFAPNANGTLPGAKPAPVTLASQAGQPTNPIQPVAFQAPVAGGPAMPKLDEPKLAPAPVAAPAAPGTMAGLVLPDLDPPSDAVDPAAKTMVAGVVAEARKLMEAGKLVDARGKLTSITAKVSFGPMEDSPEKLQQQINEAGMKQIASLLADAKAKAADKVAAAKSLDAAQALATGLGLDAKIVMDQRVALGLAPATAPGLTIPAPMGTATAAAPAGRGQELLDKARLEMRKGDLEAARRMAIEAFTGNYGVNADAQALLRTIDSEEFSQRRSNVSRSYDAAVTAYNNRDYRQSLSILQQIDPTMLEPQKASAYRELIAKTTMEVEKTARAPKAEPMGGITPASTSTNLPATPSLAAMDPAGKPKSGADTLASQVQAMQEVQFQMLRTEGLKVQSEATSRFSKGETDVALNMMKTYIDKVKAAQIDPNKIALLVKPVEYRMDNLRLLKKEKDAITKETKELREQKAEITNRALNEQNTKEQVSKLMKQFHQKLDEGKYREAQVLAAKARELDPDDPATQAAVTISKIQLAQSQWNDLKERKEEYVRNVLNDADDVGPYITSKEPLKIDPAAMRASRDRSPTREGTHLRTRTEAEKQIEMRLNKPITLKFKGVPLSQVVADLRVMTGLNIVADVRAMEDENISMAKPIDLELDSVNLKSALNILLRQARLTHVIEDNVLKITTEKMARGKLMTKTFSVADLVIPIDNYAIPQSQQLTKVLEQQAAQRGMLSGLNNVPVPASNPIGSGMPALNSSNTLPDGLAAAPGRLINNQAPDSPLAPSATLSNAKNTLEENLMRLIRDNVSPNSWSQVGGAGTIDYYPIGMALVVNQTSDVIEEVYELLEALRRLQDLEVAVEVRIVSLSESFFERIGVDFSMNIKTDRWTTGIEPQLTTQASAPEPFINDLKNAKGIITGLTPAGTLTDNLDIPIRATSFGRAIPPFGGYPNSPGDNGGLSLGLAFLNDIQVFMFMEAAQGDRRINVMQAPKLTLFSGQTSTISIQDVQFFVNNVTIATVNGQVVFIPQNTPLPYGVTVTIQAVVSGDRRFVRLNLIPTLTSLASTNVPLFPITSFITPQTLGGLPGQPVPFTQFVQQPGFTSVQIQTTVSVPDGGTVLLGGLKTLSEGRNEFGPPVLSKIPYVNRAFKNTGYGRDTQSLMLMVTPRIIINSEEETRQTGVVKDEIQP</sequence>
<evidence type="ECO:0000259" key="4">
    <source>
        <dbReference type="Pfam" id="PF00263"/>
    </source>
</evidence>
<dbReference type="InterPro" id="IPR004846">
    <property type="entry name" value="T2SS/T3SS_dom"/>
</dbReference>
<dbReference type="PANTHER" id="PTHR30604:SF1">
    <property type="entry name" value="DNA UTILIZATION PROTEIN HOFQ"/>
    <property type="match status" value="1"/>
</dbReference>
<dbReference type="Pfam" id="PF00263">
    <property type="entry name" value="Secretin"/>
    <property type="match status" value="1"/>
</dbReference>
<feature type="region of interest" description="Disordered" evidence="3">
    <location>
        <begin position="44"/>
        <end position="74"/>
    </location>
</feature>
<feature type="domain" description="Type II/III secretion system secretin-like" evidence="4">
    <location>
        <begin position="1179"/>
        <end position="1369"/>
    </location>
</feature>
<evidence type="ECO:0000256" key="2">
    <source>
        <dbReference type="SAM" id="Coils"/>
    </source>
</evidence>
<evidence type="ECO:0000313" key="6">
    <source>
        <dbReference type="Proteomes" id="UP000464378"/>
    </source>
</evidence>
<accession>A0A6C2YTD3</accession>
<comment type="similarity">
    <text evidence="1">Belongs to the bacterial secretin family.</text>
</comment>
<dbReference type="PANTHER" id="PTHR30604">
    <property type="entry name" value="PROTEIN TRANSPORT PROTEIN HOFQ"/>
    <property type="match status" value="1"/>
</dbReference>
<dbReference type="EMBL" id="LR586016">
    <property type="protein sequence ID" value="VIP04597.1"/>
    <property type="molecule type" value="Genomic_DNA"/>
</dbReference>
<dbReference type="GO" id="GO:0009306">
    <property type="term" value="P:protein secretion"/>
    <property type="evidence" value="ECO:0007669"/>
    <property type="project" value="InterPro"/>
</dbReference>
<keyword evidence="2" id="KW-0175">Coiled coil</keyword>
<evidence type="ECO:0000313" key="5">
    <source>
        <dbReference type="EMBL" id="VIP04597.1"/>
    </source>
</evidence>
<protein>
    <recommendedName>
        <fullName evidence="4">Type II/III secretion system secretin-like domain-containing protein</fullName>
    </recommendedName>
</protein>
<gene>
    <name evidence="5" type="ORF">GMBLW1_45960</name>
</gene>
<reference evidence="5" key="1">
    <citation type="submission" date="2019-04" db="EMBL/GenBank/DDBJ databases">
        <authorList>
            <consortium name="Science for Life Laboratories"/>
        </authorList>
    </citation>
    <scope>NUCLEOTIDE SEQUENCE</scope>
    <source>
        <strain evidence="5">MBLW1</strain>
    </source>
</reference>
<evidence type="ECO:0000256" key="1">
    <source>
        <dbReference type="RuleBase" id="RU004003"/>
    </source>
</evidence>
<feature type="compositionally biased region" description="Polar residues" evidence="3">
    <location>
        <begin position="549"/>
        <end position="558"/>
    </location>
</feature>
<dbReference type="EMBL" id="LR593887">
    <property type="protein sequence ID" value="VTS06555.1"/>
    <property type="molecule type" value="Genomic_DNA"/>
</dbReference>
<dbReference type="InParanoid" id="A0A6C2YTD3"/>
<feature type="coiled-coil region" evidence="2">
    <location>
        <begin position="651"/>
        <end position="685"/>
    </location>
</feature>
<keyword evidence="6" id="KW-1185">Reference proteome</keyword>
<feature type="compositionally biased region" description="Polar residues" evidence="3">
    <location>
        <begin position="51"/>
        <end position="62"/>
    </location>
</feature>
<evidence type="ECO:0000256" key="3">
    <source>
        <dbReference type="SAM" id="MobiDB-lite"/>
    </source>
</evidence>
<dbReference type="KEGG" id="tim:GMBLW1_45960"/>
<organism evidence="5">
    <name type="scientific">Tuwongella immobilis</name>
    <dbReference type="NCBI Taxonomy" id="692036"/>
    <lineage>
        <taxon>Bacteria</taxon>
        <taxon>Pseudomonadati</taxon>
        <taxon>Planctomycetota</taxon>
        <taxon>Planctomycetia</taxon>
        <taxon>Gemmatales</taxon>
        <taxon>Gemmataceae</taxon>
        <taxon>Tuwongella</taxon>
    </lineage>
</organism>